<keyword evidence="1" id="KW-1133">Transmembrane helix</keyword>
<dbReference type="InterPro" id="IPR008756">
    <property type="entry name" value="Peptidase_M56"/>
</dbReference>
<gene>
    <name evidence="3" type="ORF">F0Q01_08825</name>
</gene>
<dbReference type="CDD" id="cd07341">
    <property type="entry name" value="M56_BlaR1_MecR1_like"/>
    <property type="match status" value="1"/>
</dbReference>
<feature type="transmembrane region" description="Helical" evidence="1">
    <location>
        <begin position="41"/>
        <end position="59"/>
    </location>
</feature>
<dbReference type="PANTHER" id="PTHR34978:SF3">
    <property type="entry name" value="SLR0241 PROTEIN"/>
    <property type="match status" value="1"/>
</dbReference>
<evidence type="ECO:0000313" key="4">
    <source>
        <dbReference type="Proteomes" id="UP000473091"/>
    </source>
</evidence>
<dbReference type="Proteomes" id="UP000473091">
    <property type="component" value="Unassembled WGS sequence"/>
</dbReference>
<keyword evidence="1" id="KW-0472">Membrane</keyword>
<keyword evidence="1" id="KW-0812">Transmembrane</keyword>
<feature type="transmembrane region" description="Helical" evidence="1">
    <location>
        <begin position="85"/>
        <end position="109"/>
    </location>
</feature>
<evidence type="ECO:0000256" key="1">
    <source>
        <dbReference type="SAM" id="Phobius"/>
    </source>
</evidence>
<reference evidence="3 4" key="1">
    <citation type="submission" date="2019-09" db="EMBL/GenBank/DDBJ databases">
        <authorList>
            <person name="Pidcock S.E."/>
            <person name="Huws S.A."/>
        </authorList>
    </citation>
    <scope>NUCLEOTIDE SEQUENCE [LARGE SCALE GENOMIC DNA]</scope>
    <source>
        <strain evidence="3 4">MZ8</strain>
    </source>
</reference>
<dbReference type="RefSeq" id="WP_090488237.1">
    <property type="nucleotide sequence ID" value="NZ_VTVE01000002.1"/>
</dbReference>
<feature type="domain" description="Peptidase M56" evidence="2">
    <location>
        <begin position="94"/>
        <end position="283"/>
    </location>
</feature>
<feature type="transmembrane region" description="Helical" evidence="1">
    <location>
        <begin position="292"/>
        <end position="313"/>
    </location>
</feature>
<accession>A0A6M0LHE0</accession>
<sequence length="389" mass="45840">MITLYSVSVNSIMQASVASTIMMCLLYVFRKKDRFFDIINPKIFLLLYSLCLLRVLFPIEIEGLTRPVSGGIIWNQANSFLKKHIIFFGGLNYTFIDILICIWIIIAIIKIEVYIKKYNVIHTIFWNNDEYLDAKKYIDTNSKRIHTKIVKVNYIDSPCCMGVFKRIIAIPNVAYSERELEIILKHEFEHLKNNDPLIKCAINIICKIYWWNPVIIFLQKNINQSLEICCDMRVIKNDIHDNRVEYLETILQEYNRKNEQKQEMMLALADGEANELYERFKAISSFKRKKSVGNNIIIAMTFCLFLAISYGFVVQAKYNPREEDFGYYDGDVLSINRYNSYILKDKEGNYSLFYKESLFCNGKKLFDINKDELTYYTYNGTQIKEKHNV</sequence>
<dbReference type="PANTHER" id="PTHR34978">
    <property type="entry name" value="POSSIBLE SENSOR-TRANSDUCER PROTEIN BLAR"/>
    <property type="match status" value="1"/>
</dbReference>
<comment type="caution">
    <text evidence="3">The sequence shown here is derived from an EMBL/GenBank/DDBJ whole genome shotgun (WGS) entry which is preliminary data.</text>
</comment>
<organism evidence="3 4">
    <name type="scientific">Pseudobutyrivibrio xylanivorans</name>
    <dbReference type="NCBI Taxonomy" id="185007"/>
    <lineage>
        <taxon>Bacteria</taxon>
        <taxon>Bacillati</taxon>
        <taxon>Bacillota</taxon>
        <taxon>Clostridia</taxon>
        <taxon>Lachnospirales</taxon>
        <taxon>Lachnospiraceae</taxon>
        <taxon>Pseudobutyrivibrio</taxon>
    </lineage>
</organism>
<feature type="transmembrane region" description="Helical" evidence="1">
    <location>
        <begin position="12"/>
        <end position="29"/>
    </location>
</feature>
<dbReference type="EMBL" id="VTVE01000002">
    <property type="protein sequence ID" value="NEX01985.1"/>
    <property type="molecule type" value="Genomic_DNA"/>
</dbReference>
<protein>
    <submittedName>
        <fullName evidence="3">M56 family metallopeptidase</fullName>
    </submittedName>
</protein>
<dbReference type="AlphaFoldDB" id="A0A6M0LHE0"/>
<evidence type="ECO:0000313" key="3">
    <source>
        <dbReference type="EMBL" id="NEX01985.1"/>
    </source>
</evidence>
<reference evidence="3 4" key="2">
    <citation type="submission" date="2020-03" db="EMBL/GenBank/DDBJ databases">
        <title>Investigating the evolutionary divergence of the Butyrivibrio group.</title>
        <authorList>
            <person name="Skvortsov T."/>
            <person name="Santos F.G."/>
            <person name="Ting K.S."/>
            <person name="Creevey C.J."/>
        </authorList>
    </citation>
    <scope>NUCLEOTIDE SEQUENCE [LARGE SCALE GENOMIC DNA]</scope>
    <source>
        <strain evidence="3 4">MZ8</strain>
    </source>
</reference>
<evidence type="ECO:0000259" key="2">
    <source>
        <dbReference type="Pfam" id="PF05569"/>
    </source>
</evidence>
<name>A0A6M0LHE0_PSEXY</name>
<dbReference type="InterPro" id="IPR052173">
    <property type="entry name" value="Beta-lactam_resp_regulator"/>
</dbReference>
<dbReference type="Pfam" id="PF05569">
    <property type="entry name" value="Peptidase_M56"/>
    <property type="match status" value="1"/>
</dbReference>
<proteinExistence type="predicted"/>